<reference evidence="5" key="1">
    <citation type="submission" date="2020-04" db="EMBL/GenBank/DDBJ databases">
        <title>Analysis of mating type loci in Filobasidium floriforme.</title>
        <authorList>
            <person name="Nowrousian M."/>
        </authorList>
    </citation>
    <scope>NUCLEOTIDE SEQUENCE</scope>
    <source>
        <strain evidence="5">CBS 6242</strain>
    </source>
</reference>
<protein>
    <recommendedName>
        <fullName evidence="4">FAD/NAD(P)-binding domain-containing protein</fullName>
    </recommendedName>
</protein>
<dbReference type="InterPro" id="IPR050097">
    <property type="entry name" value="Ferredoxin-NADP_redctase_2"/>
</dbReference>
<keyword evidence="3" id="KW-0560">Oxidoreductase</keyword>
<dbReference type="PANTHER" id="PTHR48105">
    <property type="entry name" value="THIOREDOXIN REDUCTASE 1-RELATED-RELATED"/>
    <property type="match status" value="1"/>
</dbReference>
<feature type="domain" description="FAD/NAD(P)-binding" evidence="4">
    <location>
        <begin position="6"/>
        <end position="144"/>
    </location>
</feature>
<proteinExistence type="inferred from homology"/>
<evidence type="ECO:0000256" key="2">
    <source>
        <dbReference type="ARBA" id="ARBA00022630"/>
    </source>
</evidence>
<name>A0A8K0JIJ7_9TREE</name>
<dbReference type="Pfam" id="PF07992">
    <property type="entry name" value="Pyr_redox_2"/>
    <property type="match status" value="1"/>
</dbReference>
<dbReference type="PRINTS" id="PR00469">
    <property type="entry name" value="PNDRDTASEII"/>
</dbReference>
<evidence type="ECO:0000313" key="5">
    <source>
        <dbReference type="EMBL" id="KAG7530110.1"/>
    </source>
</evidence>
<sequence>MPSKIFDILIIGSGPAGLSAAVSACRQFRTILVLSSVTQPYRNAAAHHMHNVPGFDHVPPKLYREHVVMQLKDRYSPYVDFVDDANVGSVRKAGEGGVEGFIVEDDKGRNWKGKKVILATGSRDVFPDIRGYADVWGNGIFHCPFCHGYEQRGSLSAGFLYLNQDPKMIGPFTGVMAFVLRFPKAPPPGSGTSYNFTIFTHGAPESFLDTLKANEDVQLMLKKGARIENRKIAAFAMIDSQEGKTTPDDKGQDLEITFEDGTTATTKFLLHHPKTQLSPLGATVAKEFQIELNAMGDIPPISPMQDTQVPGLYVAGDMSNAMKAVTTAIYQGTLAGVTASRALAMEDLRAEVDMNGGNDKDSIKQAELGLGASATIGSAQVKEL</sequence>
<comment type="caution">
    <text evidence="5">The sequence shown here is derived from an EMBL/GenBank/DDBJ whole genome shotgun (WGS) entry which is preliminary data.</text>
</comment>
<evidence type="ECO:0000259" key="4">
    <source>
        <dbReference type="Pfam" id="PF07992"/>
    </source>
</evidence>
<dbReference type="InterPro" id="IPR023753">
    <property type="entry name" value="FAD/NAD-binding_dom"/>
</dbReference>
<evidence type="ECO:0000313" key="6">
    <source>
        <dbReference type="Proteomes" id="UP000812966"/>
    </source>
</evidence>
<dbReference type="GO" id="GO:0016491">
    <property type="term" value="F:oxidoreductase activity"/>
    <property type="evidence" value="ECO:0007669"/>
    <property type="project" value="UniProtKB-KW"/>
</dbReference>
<evidence type="ECO:0000256" key="3">
    <source>
        <dbReference type="ARBA" id="ARBA00023002"/>
    </source>
</evidence>
<comment type="similarity">
    <text evidence="1">Belongs to the class-II pyridine nucleotide-disulfide oxidoreductase family.</text>
</comment>
<accession>A0A8K0JIJ7</accession>
<dbReference type="GO" id="GO:0097237">
    <property type="term" value="P:cellular response to toxic substance"/>
    <property type="evidence" value="ECO:0007669"/>
    <property type="project" value="UniProtKB-ARBA"/>
</dbReference>
<dbReference type="Gene3D" id="3.50.50.60">
    <property type="entry name" value="FAD/NAD(P)-binding domain"/>
    <property type="match status" value="2"/>
</dbReference>
<dbReference type="AlphaFoldDB" id="A0A8K0JIJ7"/>
<dbReference type="EMBL" id="JABELV010000128">
    <property type="protein sequence ID" value="KAG7530110.1"/>
    <property type="molecule type" value="Genomic_DNA"/>
</dbReference>
<organism evidence="5 6">
    <name type="scientific">Filobasidium floriforme</name>
    <dbReference type="NCBI Taxonomy" id="5210"/>
    <lineage>
        <taxon>Eukaryota</taxon>
        <taxon>Fungi</taxon>
        <taxon>Dikarya</taxon>
        <taxon>Basidiomycota</taxon>
        <taxon>Agaricomycotina</taxon>
        <taxon>Tremellomycetes</taxon>
        <taxon>Filobasidiales</taxon>
        <taxon>Filobasidiaceae</taxon>
        <taxon>Filobasidium</taxon>
    </lineage>
</organism>
<dbReference type="InterPro" id="IPR036188">
    <property type="entry name" value="FAD/NAD-bd_sf"/>
</dbReference>
<dbReference type="Proteomes" id="UP000812966">
    <property type="component" value="Unassembled WGS sequence"/>
</dbReference>
<keyword evidence="6" id="KW-1185">Reference proteome</keyword>
<dbReference type="SUPFAM" id="SSF51905">
    <property type="entry name" value="FAD/NAD(P)-binding domain"/>
    <property type="match status" value="1"/>
</dbReference>
<dbReference type="PRINTS" id="PR00368">
    <property type="entry name" value="FADPNR"/>
</dbReference>
<keyword evidence="2" id="KW-0285">Flavoprotein</keyword>
<gene>
    <name evidence="5" type="ORF">FFLO_05269</name>
</gene>
<dbReference type="PROSITE" id="PS51257">
    <property type="entry name" value="PROKAR_LIPOPROTEIN"/>
    <property type="match status" value="1"/>
</dbReference>
<evidence type="ECO:0000256" key="1">
    <source>
        <dbReference type="ARBA" id="ARBA00009333"/>
    </source>
</evidence>